<protein>
    <recommendedName>
        <fullName evidence="1">DUF6292 domain-containing protein</fullName>
    </recommendedName>
</protein>
<dbReference type="OrthoDB" id="3298756at2"/>
<reference evidence="2 3" key="1">
    <citation type="submission" date="2014-10" db="EMBL/GenBank/DDBJ databases">
        <title>Draft genome sequence of Actinoplanes utahensis NRRL 12052.</title>
        <authorList>
            <person name="Velasco-Bucheli B."/>
            <person name="del Cerro C."/>
            <person name="Hormigo D."/>
            <person name="Garcia J.L."/>
            <person name="Acebal C."/>
            <person name="Arroyo M."/>
            <person name="de la Mata I."/>
        </authorList>
    </citation>
    <scope>NUCLEOTIDE SEQUENCE [LARGE SCALE GENOMIC DNA]</scope>
    <source>
        <strain evidence="2 3">NRRL 12052</strain>
    </source>
</reference>
<sequence length="167" mass="17541">MPEQERAGPAAHAGYIAAVAAALEASGIPVADWRADGRIPRDGWIPFDLVRQVRLHGWPVWDHDEAGIGWSEENGWHLFTVDDPAGRGIRTVEGLDLAVIAAPAAVARTVAGLAGLPLTGPAAQAALVGRGSEGRVADPFAGHRAEAVDPGFEEALLRYSGSRTKAR</sequence>
<dbReference type="Proteomes" id="UP000054537">
    <property type="component" value="Unassembled WGS sequence"/>
</dbReference>
<evidence type="ECO:0000259" key="1">
    <source>
        <dbReference type="Pfam" id="PF19809"/>
    </source>
</evidence>
<feature type="domain" description="DUF6292" evidence="1">
    <location>
        <begin position="15"/>
        <end position="111"/>
    </location>
</feature>
<evidence type="ECO:0000313" key="3">
    <source>
        <dbReference type="Proteomes" id="UP000054537"/>
    </source>
</evidence>
<evidence type="ECO:0000313" key="2">
    <source>
        <dbReference type="EMBL" id="KHD72199.1"/>
    </source>
</evidence>
<organism evidence="2 3">
    <name type="scientific">Actinoplanes utahensis</name>
    <dbReference type="NCBI Taxonomy" id="1869"/>
    <lineage>
        <taxon>Bacteria</taxon>
        <taxon>Bacillati</taxon>
        <taxon>Actinomycetota</taxon>
        <taxon>Actinomycetes</taxon>
        <taxon>Micromonosporales</taxon>
        <taxon>Micromonosporaceae</taxon>
        <taxon>Actinoplanes</taxon>
    </lineage>
</organism>
<dbReference type="AlphaFoldDB" id="A0A0A6UD31"/>
<dbReference type="STRING" id="1869.MB27_41945"/>
<name>A0A0A6UD31_ACTUT</name>
<dbReference type="RefSeq" id="WP_043533762.1">
    <property type="nucleotide sequence ID" value="NZ_BAABKU010000005.1"/>
</dbReference>
<dbReference type="Pfam" id="PF19809">
    <property type="entry name" value="DUF6292"/>
    <property type="match status" value="1"/>
</dbReference>
<dbReference type="InterPro" id="IPR046259">
    <property type="entry name" value="DUF6292"/>
</dbReference>
<gene>
    <name evidence="2" type="ORF">MB27_41945</name>
</gene>
<accession>A0A0A6UD31</accession>
<keyword evidence="3" id="KW-1185">Reference proteome</keyword>
<dbReference type="EMBL" id="JRTT01000139">
    <property type="protein sequence ID" value="KHD72199.1"/>
    <property type="molecule type" value="Genomic_DNA"/>
</dbReference>
<proteinExistence type="predicted"/>
<comment type="caution">
    <text evidence="2">The sequence shown here is derived from an EMBL/GenBank/DDBJ whole genome shotgun (WGS) entry which is preliminary data.</text>
</comment>